<dbReference type="PRINTS" id="PR00069">
    <property type="entry name" value="ALDKETRDTASE"/>
</dbReference>
<keyword evidence="7" id="KW-1185">Reference proteome</keyword>
<comment type="caution">
    <text evidence="6">The sequence shown here is derived from an EMBL/GenBank/DDBJ whole genome shotgun (WGS) entry which is preliminary data.</text>
</comment>
<dbReference type="GO" id="GO:0016616">
    <property type="term" value="F:oxidoreductase activity, acting on the CH-OH group of donors, NAD or NADP as acceptor"/>
    <property type="evidence" value="ECO:0007669"/>
    <property type="project" value="UniProtKB-ARBA"/>
</dbReference>
<feature type="site" description="Lowers pKa of active site Tyr" evidence="4">
    <location>
        <position position="84"/>
    </location>
</feature>
<dbReference type="InterPro" id="IPR036812">
    <property type="entry name" value="NAD(P)_OxRdtase_dom_sf"/>
</dbReference>
<feature type="binding site" evidence="3">
    <location>
        <position position="117"/>
    </location>
    <ligand>
        <name>substrate</name>
    </ligand>
</feature>
<feature type="domain" description="NADP-dependent oxidoreductase" evidence="5">
    <location>
        <begin position="18"/>
        <end position="287"/>
    </location>
</feature>
<proteinExistence type="predicted"/>
<gene>
    <name evidence="6" type="ORF">BZG36_03056</name>
</gene>
<dbReference type="SUPFAM" id="SSF51430">
    <property type="entry name" value="NAD(P)-linked oxidoreductase"/>
    <property type="match status" value="1"/>
</dbReference>
<dbReference type="Pfam" id="PF00248">
    <property type="entry name" value="Aldo_ket_red"/>
    <property type="match status" value="1"/>
</dbReference>
<dbReference type="PIRSF" id="PIRSF000097">
    <property type="entry name" value="AKR"/>
    <property type="match status" value="1"/>
</dbReference>
<dbReference type="OrthoDB" id="416253at2759"/>
<dbReference type="FunFam" id="3.20.20.100:FF:000002">
    <property type="entry name" value="2,5-diketo-D-gluconic acid reductase A"/>
    <property type="match status" value="1"/>
</dbReference>
<dbReference type="Proteomes" id="UP000242875">
    <property type="component" value="Unassembled WGS sequence"/>
</dbReference>
<sequence>MSQGLTYTLNTGAVMPALGLGTFESNNDSDKVAVKTAVKVALETGYRMIDVAYCYGNQKQVGEGLEEVFDSNLVKREDLFICGKLWNTFHRKELVQTGLDLTLEELGVDYLDLFIMHWPVAFQPGPDNYPQDANGEWLIDNVDYIETWLAMEKLLETGKVKAIGVSNFNIPKLERLLKAAHITPAVNQCELHPYLAQNELIRYCEERGIHMMAYSPLGGPKSPRTLDDPLIKVIADKHKRPLAQVMTSWAIQRGTSVIPKSANPERVKANFVHFELPQEDIDALNELGKKHHRRHCDSFDMWGVVTFDDDPKDSGH</sequence>
<protein>
    <recommendedName>
        <fullName evidence="5">NADP-dependent oxidoreductase domain-containing protein</fullName>
    </recommendedName>
</protein>
<dbReference type="InterPro" id="IPR023210">
    <property type="entry name" value="NADP_OxRdtase_dom"/>
</dbReference>
<evidence type="ECO:0000256" key="3">
    <source>
        <dbReference type="PIRSR" id="PIRSR000097-2"/>
    </source>
</evidence>
<evidence type="ECO:0000256" key="4">
    <source>
        <dbReference type="PIRSR" id="PIRSR000097-3"/>
    </source>
</evidence>
<name>A0A261XZG5_9FUNG</name>
<dbReference type="PANTHER" id="PTHR11732">
    <property type="entry name" value="ALDO/KETO REDUCTASE"/>
    <property type="match status" value="1"/>
</dbReference>
<dbReference type="CDD" id="cd19071">
    <property type="entry name" value="AKR_AKR1-5-like"/>
    <property type="match status" value="1"/>
</dbReference>
<feature type="active site" description="Proton donor" evidence="2">
    <location>
        <position position="55"/>
    </location>
</feature>
<evidence type="ECO:0000256" key="2">
    <source>
        <dbReference type="PIRSR" id="PIRSR000097-1"/>
    </source>
</evidence>
<dbReference type="PROSITE" id="PS00062">
    <property type="entry name" value="ALDOKETO_REDUCTASE_2"/>
    <property type="match status" value="1"/>
</dbReference>
<dbReference type="InterPro" id="IPR020471">
    <property type="entry name" value="AKR"/>
</dbReference>
<evidence type="ECO:0000313" key="7">
    <source>
        <dbReference type="Proteomes" id="UP000242875"/>
    </source>
</evidence>
<reference evidence="6 7" key="1">
    <citation type="journal article" date="2017" name="Mycologia">
        <title>Bifiguratus adelaidae, gen. et sp. nov., a new member of Mucoromycotina in endophytic and soil-dwelling habitats.</title>
        <authorList>
            <person name="Torres-Cruz T.J."/>
            <person name="Billingsley Tobias T.L."/>
            <person name="Almatruk M."/>
            <person name="Hesse C."/>
            <person name="Kuske C.R."/>
            <person name="Desiro A."/>
            <person name="Benucci G.M."/>
            <person name="Bonito G."/>
            <person name="Stajich J.E."/>
            <person name="Dunlap C."/>
            <person name="Arnold A.E."/>
            <person name="Porras-Alfaro A."/>
        </authorList>
    </citation>
    <scope>NUCLEOTIDE SEQUENCE [LARGE SCALE GENOMIC DNA]</scope>
    <source>
        <strain evidence="6 7">AZ0501</strain>
    </source>
</reference>
<evidence type="ECO:0000259" key="5">
    <source>
        <dbReference type="Pfam" id="PF00248"/>
    </source>
</evidence>
<evidence type="ECO:0000313" key="6">
    <source>
        <dbReference type="EMBL" id="OZJ03755.1"/>
    </source>
</evidence>
<dbReference type="AlphaFoldDB" id="A0A261XZG5"/>
<organism evidence="6 7">
    <name type="scientific">Bifiguratus adelaidae</name>
    <dbReference type="NCBI Taxonomy" id="1938954"/>
    <lineage>
        <taxon>Eukaryota</taxon>
        <taxon>Fungi</taxon>
        <taxon>Fungi incertae sedis</taxon>
        <taxon>Mucoromycota</taxon>
        <taxon>Mucoromycotina</taxon>
        <taxon>Endogonomycetes</taxon>
        <taxon>Endogonales</taxon>
        <taxon>Endogonales incertae sedis</taxon>
        <taxon>Bifiguratus</taxon>
    </lineage>
</organism>
<dbReference type="InterPro" id="IPR018170">
    <property type="entry name" value="Aldo/ket_reductase_CS"/>
</dbReference>
<accession>A0A261XZG5</accession>
<dbReference type="Gene3D" id="3.20.20.100">
    <property type="entry name" value="NADP-dependent oxidoreductase domain"/>
    <property type="match status" value="1"/>
</dbReference>
<dbReference type="EMBL" id="MVBO01000070">
    <property type="protein sequence ID" value="OZJ03755.1"/>
    <property type="molecule type" value="Genomic_DNA"/>
</dbReference>
<evidence type="ECO:0000256" key="1">
    <source>
        <dbReference type="ARBA" id="ARBA00023002"/>
    </source>
</evidence>
<keyword evidence="1" id="KW-0560">Oxidoreductase</keyword>